<dbReference type="STRING" id="1008305.A4H02_01720"/>
<dbReference type="SMART" id="SM00419">
    <property type="entry name" value="HTH_CRP"/>
    <property type="match status" value="1"/>
</dbReference>
<evidence type="ECO:0000313" key="6">
    <source>
        <dbReference type="EMBL" id="ODN31017.1"/>
    </source>
</evidence>
<dbReference type="Gene3D" id="2.60.120.10">
    <property type="entry name" value="Jelly Rolls"/>
    <property type="match status" value="1"/>
</dbReference>
<dbReference type="InterPro" id="IPR012318">
    <property type="entry name" value="HTH_CRP"/>
</dbReference>
<organism evidence="6 7">
    <name type="scientific">Fervidobacterium thailandense</name>
    <dbReference type="NCBI Taxonomy" id="1008305"/>
    <lineage>
        <taxon>Bacteria</taxon>
        <taxon>Thermotogati</taxon>
        <taxon>Thermotogota</taxon>
        <taxon>Thermotogae</taxon>
        <taxon>Thermotogales</taxon>
        <taxon>Fervidobacteriaceae</taxon>
        <taxon>Fervidobacterium</taxon>
    </lineage>
</organism>
<dbReference type="SUPFAM" id="SSF46785">
    <property type="entry name" value="Winged helix' DNA-binding domain"/>
    <property type="match status" value="1"/>
</dbReference>
<dbReference type="PROSITE" id="PS51063">
    <property type="entry name" value="HTH_CRP_2"/>
    <property type="match status" value="1"/>
</dbReference>
<dbReference type="Pfam" id="PF13545">
    <property type="entry name" value="HTH_Crp_2"/>
    <property type="match status" value="1"/>
</dbReference>
<keyword evidence="7" id="KW-1185">Reference proteome</keyword>
<dbReference type="CDD" id="cd00038">
    <property type="entry name" value="CAP_ED"/>
    <property type="match status" value="1"/>
</dbReference>
<proteinExistence type="predicted"/>
<comment type="caution">
    <text evidence="6">The sequence shown here is derived from an EMBL/GenBank/DDBJ whole genome shotgun (WGS) entry which is preliminary data.</text>
</comment>
<dbReference type="OrthoDB" id="3176638at2"/>
<reference evidence="7" key="1">
    <citation type="submission" date="2016-04" db="EMBL/GenBank/DDBJ databases">
        <title>The genome sequence project of a novel Fervidobacterium isolate from a hot spring in Thailand.</title>
        <authorList>
            <person name="Gonzalez J.M."/>
            <person name="Cuecas A."/>
            <person name="Kanoksilapatham W."/>
        </authorList>
    </citation>
    <scope>NUCLEOTIDE SEQUENCE [LARGE SCALE GENOMIC DNA]</scope>
    <source>
        <strain evidence="7">FC2004</strain>
    </source>
</reference>
<keyword evidence="2" id="KW-0238">DNA-binding</keyword>
<keyword evidence="3" id="KW-0804">Transcription</keyword>
<evidence type="ECO:0000259" key="4">
    <source>
        <dbReference type="PROSITE" id="PS50042"/>
    </source>
</evidence>
<keyword evidence="1" id="KW-0805">Transcription regulation</keyword>
<dbReference type="SUPFAM" id="SSF51206">
    <property type="entry name" value="cAMP-binding domain-like"/>
    <property type="match status" value="1"/>
</dbReference>
<evidence type="ECO:0000259" key="5">
    <source>
        <dbReference type="PROSITE" id="PS51063"/>
    </source>
</evidence>
<name>A0A1E3G456_9BACT</name>
<feature type="domain" description="Cyclic nucleotide-binding" evidence="4">
    <location>
        <begin position="20"/>
        <end position="132"/>
    </location>
</feature>
<dbReference type="GO" id="GO:0003677">
    <property type="term" value="F:DNA binding"/>
    <property type="evidence" value="ECO:0007669"/>
    <property type="project" value="UniProtKB-KW"/>
</dbReference>
<dbReference type="InterPro" id="IPR036390">
    <property type="entry name" value="WH_DNA-bd_sf"/>
</dbReference>
<dbReference type="AlphaFoldDB" id="A0A1E3G456"/>
<evidence type="ECO:0000256" key="3">
    <source>
        <dbReference type="ARBA" id="ARBA00023163"/>
    </source>
</evidence>
<evidence type="ECO:0000256" key="1">
    <source>
        <dbReference type="ARBA" id="ARBA00023015"/>
    </source>
</evidence>
<dbReference type="GO" id="GO:0003700">
    <property type="term" value="F:DNA-binding transcription factor activity"/>
    <property type="evidence" value="ECO:0007669"/>
    <property type="project" value="TreeGrafter"/>
</dbReference>
<dbReference type="InterPro" id="IPR018490">
    <property type="entry name" value="cNMP-bd_dom_sf"/>
</dbReference>
<protein>
    <submittedName>
        <fullName evidence="6">Crp/Fnr family transcriptional regulator</fullName>
    </submittedName>
</protein>
<dbReference type="SMART" id="SM00100">
    <property type="entry name" value="cNMP"/>
    <property type="match status" value="1"/>
</dbReference>
<evidence type="ECO:0000256" key="2">
    <source>
        <dbReference type="ARBA" id="ARBA00023125"/>
    </source>
</evidence>
<gene>
    <name evidence="6" type="ORF">A4H02_01720</name>
</gene>
<dbReference type="PROSITE" id="PS50042">
    <property type="entry name" value="CNMP_BINDING_3"/>
    <property type="match status" value="1"/>
</dbReference>
<dbReference type="GO" id="GO:0005829">
    <property type="term" value="C:cytosol"/>
    <property type="evidence" value="ECO:0007669"/>
    <property type="project" value="TreeGrafter"/>
</dbReference>
<sequence>MRMNPIEKKRITQNLIMCEVFEGLGESFVEEILRIGQIERYRAKEIVRSRGDSCEEVLILVHGEVYGLFTNSEGRVLQIDHMTAPKLLAAAVIFSTDSKYPVDVETVKDSTFLRIERESFIGLMMNNEKLLRNYLRFISDTFMFITDRFYEITMKNLVQKVCGYLLKLMNEQQSTSVVMHMTKEELAREFGVSRPALSRVFIELEKLGVIESEGKKIKIKDERYLRDYAQFGY</sequence>
<dbReference type="EMBL" id="LWAF01000002">
    <property type="protein sequence ID" value="ODN31017.1"/>
    <property type="molecule type" value="Genomic_DNA"/>
</dbReference>
<dbReference type="PANTHER" id="PTHR24567">
    <property type="entry name" value="CRP FAMILY TRANSCRIPTIONAL REGULATORY PROTEIN"/>
    <property type="match status" value="1"/>
</dbReference>
<dbReference type="InterPro" id="IPR014710">
    <property type="entry name" value="RmlC-like_jellyroll"/>
</dbReference>
<evidence type="ECO:0000313" key="7">
    <source>
        <dbReference type="Proteomes" id="UP000094570"/>
    </source>
</evidence>
<dbReference type="InterPro" id="IPR000595">
    <property type="entry name" value="cNMP-bd_dom"/>
</dbReference>
<dbReference type="InterPro" id="IPR050397">
    <property type="entry name" value="Env_Response_Regulators"/>
</dbReference>
<dbReference type="Proteomes" id="UP000094570">
    <property type="component" value="Unassembled WGS sequence"/>
</dbReference>
<dbReference type="PANTHER" id="PTHR24567:SF58">
    <property type="entry name" value="CYCLIC AMP-BINDING REGULATORY PROTEIN"/>
    <property type="match status" value="1"/>
</dbReference>
<feature type="domain" description="HTH crp-type" evidence="5">
    <location>
        <begin position="155"/>
        <end position="223"/>
    </location>
</feature>
<accession>A0A1E3G456</accession>
<dbReference type="Pfam" id="PF00027">
    <property type="entry name" value="cNMP_binding"/>
    <property type="match status" value="1"/>
</dbReference>